<organism evidence="1 2">
    <name type="scientific">Gymnopilus dilepis</name>
    <dbReference type="NCBI Taxonomy" id="231916"/>
    <lineage>
        <taxon>Eukaryota</taxon>
        <taxon>Fungi</taxon>
        <taxon>Dikarya</taxon>
        <taxon>Basidiomycota</taxon>
        <taxon>Agaricomycotina</taxon>
        <taxon>Agaricomycetes</taxon>
        <taxon>Agaricomycetidae</taxon>
        <taxon>Agaricales</taxon>
        <taxon>Agaricineae</taxon>
        <taxon>Hymenogastraceae</taxon>
        <taxon>Gymnopilus</taxon>
    </lineage>
</organism>
<gene>
    <name evidence="1" type="ORF">CVT26_005374</name>
</gene>
<sequence>MNSSLPELVLRAAARAGFVSATLQLAVLYSPQAFHHGIADIEANGRVEWVAKSRPSFVAQLGGIPDWHASSLEGSRMKSAQLMEKHVAKEKLLRST</sequence>
<keyword evidence="2" id="KW-1185">Reference proteome</keyword>
<accession>A0A409YT26</accession>
<dbReference type="Proteomes" id="UP000284706">
    <property type="component" value="Unassembled WGS sequence"/>
</dbReference>
<dbReference type="AlphaFoldDB" id="A0A409YT26"/>
<evidence type="ECO:0000313" key="2">
    <source>
        <dbReference type="Proteomes" id="UP000284706"/>
    </source>
</evidence>
<dbReference type="InParanoid" id="A0A409YT26"/>
<proteinExistence type="predicted"/>
<comment type="caution">
    <text evidence="1">The sequence shown here is derived from an EMBL/GenBank/DDBJ whole genome shotgun (WGS) entry which is preliminary data.</text>
</comment>
<protein>
    <submittedName>
        <fullName evidence="1">Uncharacterized protein</fullName>
    </submittedName>
</protein>
<evidence type="ECO:0000313" key="1">
    <source>
        <dbReference type="EMBL" id="PPR06152.1"/>
    </source>
</evidence>
<reference evidence="1 2" key="1">
    <citation type="journal article" date="2018" name="Evol. Lett.">
        <title>Horizontal gene cluster transfer increased hallucinogenic mushroom diversity.</title>
        <authorList>
            <person name="Reynolds H.T."/>
            <person name="Vijayakumar V."/>
            <person name="Gluck-Thaler E."/>
            <person name="Korotkin H.B."/>
            <person name="Matheny P.B."/>
            <person name="Slot J.C."/>
        </authorList>
    </citation>
    <scope>NUCLEOTIDE SEQUENCE [LARGE SCALE GENOMIC DNA]</scope>
    <source>
        <strain evidence="1 2">SRW20</strain>
    </source>
</reference>
<dbReference type="EMBL" id="NHYE01000373">
    <property type="protein sequence ID" value="PPR06152.1"/>
    <property type="molecule type" value="Genomic_DNA"/>
</dbReference>
<name>A0A409YT26_9AGAR</name>